<evidence type="ECO:0000313" key="1">
    <source>
        <dbReference type="EMBL" id="KAI6081787.1"/>
    </source>
</evidence>
<proteinExistence type="predicted"/>
<dbReference type="Proteomes" id="UP001497680">
    <property type="component" value="Unassembled WGS sequence"/>
</dbReference>
<comment type="caution">
    <text evidence="1">The sequence shown here is derived from an EMBL/GenBank/DDBJ whole genome shotgun (WGS) entry which is preliminary data.</text>
</comment>
<sequence>MATPVVAPGSQARSAWETAIDIFNKELTRDDKKKIDVKQQPVASFDEIQGLVTVELERREDRKWKIGKVVLRDKIHGLLTQISTYAIVGDIIMQHHPEFTAIFWGSFRFLLMGTISGSNGTYFLIEQLGRITGIFGRAREYSRLYDSSSGRLQEAVPRLFAHIINFLVRARIYFSKNSFSRMWDIIVKPTEARFTPLVDQIRHSEQVVEQESLVLLHTDTARNDQNARQQRIDIMGKLDTATSDNTKRMIEITDDTKKGLLRDIYCWLRPLGGEGYHALLNCTAGTCDWVLQRDEYTRWLHDPSRAVLWIRGKAGCGKTYLLSHIIESIHTQYFPIYYYFDAKTRGDQQWAIALVRSLIYQLLRHQPVLVKHIEDFYFNSAARTIEDFEDFSAFFEIFQKMCSCVGRIVCFVDALDECRSPSAHREVLFQKLIEMAEDPGQNFKLLVTSRDSDVKVQRYFEKSLLINVTNDDVDADISKYLDFRIRNTHAAHLRSDGLREEIQTKLSVSADGMFLWASFMFDDLESQDSVAAVRRALEDLPRRLQAIYTSALERINTAHPITVQFSRFALSWLVDGFQTLTLKELEEACQIQLDSRDLDPNSKPFDMELALKRSCGPFVRVHNDTSVSLSHFSAKEFLIAERQQPSASFLPAESSAHCRLGLLCAAYLYLNSISKGKEKLYRNPCASFPFLGYATRYWHSHILKSTSLSDDDHKKLICFLQSKNFLIWITQYHTQVSGRLNDSYSIMQLKAIICNIHAFLVSSPSGPYLSDWAKEEDQVQLAFEEYMNDAKRLLGDKSEEAMSSTMSLARLHADHLNNNAAERLFQQGISDMETKYGLHDTRTLFANIDYARHMQDVGNMVESTRLYDSILTRLRSSLGNEHPLTIRTVGHLAYHNTIIGNSRLAQEMFEEHIALCEKAFGELDPNTLEPLTCLGWCLTSYGKWQEAEKYLQLALEKTRKAFGSQHPFVATCLFNLGWLRLCQGNKEDSERLLNQSLEMRAATLGRQHRETHSARCGLACLLVQKGGHEEAVALFKHDLIPEKHLQRVNHIFGINVLPSVDEPWIVYRLMYERTIEYRQNT</sequence>
<accession>A0ACC0CN20</accession>
<protein>
    <submittedName>
        <fullName evidence="1">Uncharacterized protein</fullName>
    </submittedName>
</protein>
<reference evidence="1 2" key="1">
    <citation type="journal article" date="2022" name="New Phytol.">
        <title>Ecological generalism drives hyperdiversity of secondary metabolite gene clusters in xylarialean endophytes.</title>
        <authorList>
            <person name="Franco M.E.E."/>
            <person name="Wisecaver J.H."/>
            <person name="Arnold A.E."/>
            <person name="Ju Y.M."/>
            <person name="Slot J.C."/>
            <person name="Ahrendt S."/>
            <person name="Moore L.P."/>
            <person name="Eastman K.E."/>
            <person name="Scott K."/>
            <person name="Konkel Z."/>
            <person name="Mondo S.J."/>
            <person name="Kuo A."/>
            <person name="Hayes R.D."/>
            <person name="Haridas S."/>
            <person name="Andreopoulos B."/>
            <person name="Riley R."/>
            <person name="LaButti K."/>
            <person name="Pangilinan J."/>
            <person name="Lipzen A."/>
            <person name="Amirebrahimi M."/>
            <person name="Yan J."/>
            <person name="Adam C."/>
            <person name="Keymanesh K."/>
            <person name="Ng V."/>
            <person name="Louie K."/>
            <person name="Northen T."/>
            <person name="Drula E."/>
            <person name="Henrissat B."/>
            <person name="Hsieh H.M."/>
            <person name="Youens-Clark K."/>
            <person name="Lutzoni F."/>
            <person name="Miadlikowska J."/>
            <person name="Eastwood D.C."/>
            <person name="Hamelin R.C."/>
            <person name="Grigoriev I.V."/>
            <person name="U'Ren J.M."/>
        </authorList>
    </citation>
    <scope>NUCLEOTIDE SEQUENCE [LARGE SCALE GENOMIC DNA]</scope>
    <source>
        <strain evidence="1 2">ER1909</strain>
    </source>
</reference>
<gene>
    <name evidence="1" type="ORF">F4821DRAFT_18019</name>
</gene>
<organism evidence="1 2">
    <name type="scientific">Hypoxylon rubiginosum</name>
    <dbReference type="NCBI Taxonomy" id="110542"/>
    <lineage>
        <taxon>Eukaryota</taxon>
        <taxon>Fungi</taxon>
        <taxon>Dikarya</taxon>
        <taxon>Ascomycota</taxon>
        <taxon>Pezizomycotina</taxon>
        <taxon>Sordariomycetes</taxon>
        <taxon>Xylariomycetidae</taxon>
        <taxon>Xylariales</taxon>
        <taxon>Hypoxylaceae</taxon>
        <taxon>Hypoxylon</taxon>
    </lineage>
</organism>
<dbReference type="EMBL" id="MU394386">
    <property type="protein sequence ID" value="KAI6081787.1"/>
    <property type="molecule type" value="Genomic_DNA"/>
</dbReference>
<keyword evidence="2" id="KW-1185">Reference proteome</keyword>
<name>A0ACC0CN20_9PEZI</name>
<evidence type="ECO:0000313" key="2">
    <source>
        <dbReference type="Proteomes" id="UP001497680"/>
    </source>
</evidence>